<sequence length="98" mass="10749">MAAIAAQFLLQSVSNGCLTMHDTETERSPYHRNCSCAMHKSTDISSCGCSRQITVLLPRNQKWKGCALPFVAAKSCNSNLLSGSSCNHCNNQFRTLDH</sequence>
<dbReference type="OMA" id="GENTTTC"/>
<organism evidence="1 2">
    <name type="scientific">Kalanchoe fedtschenkoi</name>
    <name type="common">Lavender scallops</name>
    <name type="synonym">South American air plant</name>
    <dbReference type="NCBI Taxonomy" id="63787"/>
    <lineage>
        <taxon>Eukaryota</taxon>
        <taxon>Viridiplantae</taxon>
        <taxon>Streptophyta</taxon>
        <taxon>Embryophyta</taxon>
        <taxon>Tracheophyta</taxon>
        <taxon>Spermatophyta</taxon>
        <taxon>Magnoliopsida</taxon>
        <taxon>eudicotyledons</taxon>
        <taxon>Gunneridae</taxon>
        <taxon>Pentapetalae</taxon>
        <taxon>Saxifragales</taxon>
        <taxon>Crassulaceae</taxon>
        <taxon>Kalanchoe</taxon>
    </lineage>
</organism>
<dbReference type="PANTHER" id="PTHR35121">
    <property type="entry name" value="HOMEODOMAIN PROTEIN 8, PUTATIVE-RELATED"/>
    <property type="match status" value="1"/>
</dbReference>
<protein>
    <submittedName>
        <fullName evidence="1">Uncharacterized protein</fullName>
    </submittedName>
</protein>
<reference evidence="1" key="1">
    <citation type="submission" date="2021-01" db="UniProtKB">
        <authorList>
            <consortium name="EnsemblPlants"/>
        </authorList>
    </citation>
    <scope>IDENTIFICATION</scope>
</reference>
<dbReference type="EnsemblPlants" id="Kaladp0778s0005.1.v1.1">
    <property type="protein sequence ID" value="Kaladp0778s0005.1.v1.1.CDS.1"/>
    <property type="gene ID" value="Kaladp0778s0005.v1.1"/>
</dbReference>
<keyword evidence="2" id="KW-1185">Reference proteome</keyword>
<evidence type="ECO:0000313" key="1">
    <source>
        <dbReference type="EnsemblPlants" id="Kaladp0778s0005.1.v1.1.CDS.1"/>
    </source>
</evidence>
<dbReference type="Gramene" id="Kaladp0778s0005.1.v1.1">
    <property type="protein sequence ID" value="Kaladp0778s0005.1.v1.1.CDS.1"/>
    <property type="gene ID" value="Kaladp0778s0005.v1.1"/>
</dbReference>
<accession>A0A7N0VFZ0</accession>
<evidence type="ECO:0000313" key="2">
    <source>
        <dbReference type="Proteomes" id="UP000594263"/>
    </source>
</evidence>
<proteinExistence type="predicted"/>
<name>A0A7N0VFZ0_KALFE</name>
<dbReference type="PANTHER" id="PTHR35121:SF4">
    <property type="entry name" value="SWIM-TYPE DOMAIN-CONTAINING PROTEIN"/>
    <property type="match status" value="1"/>
</dbReference>
<dbReference type="AlphaFoldDB" id="A0A7N0VFZ0"/>
<dbReference type="Proteomes" id="UP000594263">
    <property type="component" value="Unplaced"/>
</dbReference>